<comment type="caution">
    <text evidence="12">Lacks conserved residue(s) required for the propagation of feature annotation.</text>
</comment>
<evidence type="ECO:0000256" key="8">
    <source>
        <dbReference type="ARBA" id="ARBA00022692"/>
    </source>
</evidence>
<proteinExistence type="inferred from homology"/>
<protein>
    <recommendedName>
        <fullName evidence="4 12">GPI mannosyltransferase 2</fullName>
        <ecNumber evidence="12">2.4.1.-</ecNumber>
    </recommendedName>
</protein>
<evidence type="ECO:0000256" key="2">
    <source>
        <dbReference type="ARBA" id="ARBA00004687"/>
    </source>
</evidence>
<reference evidence="13 14" key="1">
    <citation type="submission" date="2018-11" db="EMBL/GenBank/DDBJ databases">
        <title>Genome sequence of Apiotrichum porosum DSM 27194.</title>
        <authorList>
            <person name="Aliyu H."/>
            <person name="Gorte O."/>
            <person name="Ochsenreither K."/>
        </authorList>
    </citation>
    <scope>NUCLEOTIDE SEQUENCE [LARGE SCALE GENOMIC DNA]</scope>
    <source>
        <strain evidence="13 14">DSM 27194</strain>
    </source>
</reference>
<dbReference type="GO" id="GO:0005789">
    <property type="term" value="C:endoplasmic reticulum membrane"/>
    <property type="evidence" value="ECO:0007669"/>
    <property type="project" value="UniProtKB-SubCell"/>
</dbReference>
<evidence type="ECO:0000256" key="11">
    <source>
        <dbReference type="ARBA" id="ARBA00023136"/>
    </source>
</evidence>
<evidence type="ECO:0000256" key="6">
    <source>
        <dbReference type="ARBA" id="ARBA00022676"/>
    </source>
</evidence>
<comment type="subcellular location">
    <subcellularLocation>
        <location evidence="1 12">Endoplasmic reticulum membrane</location>
        <topology evidence="1 12">Multi-pass membrane protein</topology>
    </subcellularLocation>
</comment>
<evidence type="ECO:0000256" key="4">
    <source>
        <dbReference type="ARBA" id="ARBA00013795"/>
    </source>
</evidence>
<evidence type="ECO:0000313" key="13">
    <source>
        <dbReference type="EMBL" id="RSH86176.1"/>
    </source>
</evidence>
<gene>
    <name evidence="13" type="primary">GPI18</name>
    <name evidence="13" type="ORF">EHS24_004407</name>
</gene>
<keyword evidence="6 12" id="KW-0328">Glycosyltransferase</keyword>
<dbReference type="UniPathway" id="UPA00196"/>
<evidence type="ECO:0000256" key="1">
    <source>
        <dbReference type="ARBA" id="ARBA00004477"/>
    </source>
</evidence>
<keyword evidence="5 12" id="KW-0337">GPI-anchor biosynthesis</keyword>
<evidence type="ECO:0000256" key="5">
    <source>
        <dbReference type="ARBA" id="ARBA00022502"/>
    </source>
</evidence>
<dbReference type="EMBL" id="RSCE01000002">
    <property type="protein sequence ID" value="RSH86176.1"/>
    <property type="molecule type" value="Genomic_DNA"/>
</dbReference>
<evidence type="ECO:0000256" key="3">
    <source>
        <dbReference type="ARBA" id="ARBA00008698"/>
    </source>
</evidence>
<dbReference type="Proteomes" id="UP000279236">
    <property type="component" value="Unassembled WGS sequence"/>
</dbReference>
<keyword evidence="10 12" id="KW-1133">Transmembrane helix</keyword>
<comment type="similarity">
    <text evidence="3 12">Belongs to the PIGV family.</text>
</comment>
<dbReference type="GO" id="GO:0004376">
    <property type="term" value="F:GPI mannosyltransferase activity"/>
    <property type="evidence" value="ECO:0007669"/>
    <property type="project" value="InterPro"/>
</dbReference>
<evidence type="ECO:0000256" key="9">
    <source>
        <dbReference type="ARBA" id="ARBA00022824"/>
    </source>
</evidence>
<dbReference type="GO" id="GO:0006506">
    <property type="term" value="P:GPI anchor biosynthetic process"/>
    <property type="evidence" value="ECO:0007669"/>
    <property type="project" value="UniProtKB-UniPathway"/>
</dbReference>
<sequence length="339" mass="37189">MPSQHTRDRGARDTLFIAALTASTFIISHSLLVCLSTLVPPFDVSHTINTSTSLPGLRWDAIHFLSIAKDGYEFEQQLAFQPGWQVILAAAGRAVARVGRGGDTVNDADLVQSALVINLIARVVANVYLYKLTRVLFSPAFGGRDVVASHWRSVMRDPGLACPLRQVCLTEVIGHGFALFTRLRSLSGFSSLQLLRDVRAGRRAPMVQPPAAPVLQLGSARVLLPNLLLATPVIFPTIAGIWQYLRRQPVSLEALSDPRLPIYVHQLVMVAILLLASHTQIALRLASTDPTVWWTVAASALRPGGSGQFFPSMGKFWIWWTCYWGIVSLVLWAGHYPPA</sequence>
<name>A0A427Y512_9TREE</name>
<dbReference type="GO" id="GO:0000009">
    <property type="term" value="F:alpha-1,6-mannosyltransferase activity"/>
    <property type="evidence" value="ECO:0007669"/>
    <property type="project" value="InterPro"/>
</dbReference>
<evidence type="ECO:0000256" key="12">
    <source>
        <dbReference type="RuleBase" id="RU363112"/>
    </source>
</evidence>
<comment type="caution">
    <text evidence="13">The sequence shown here is derived from an EMBL/GenBank/DDBJ whole genome shotgun (WGS) entry which is preliminary data.</text>
</comment>
<dbReference type="EC" id="2.4.1.-" evidence="12"/>
<dbReference type="RefSeq" id="XP_028478961.1">
    <property type="nucleotide sequence ID" value="XM_028619989.1"/>
</dbReference>
<dbReference type="STRING" id="105984.A0A427Y512"/>
<dbReference type="PANTHER" id="PTHR12468">
    <property type="entry name" value="GPI MANNOSYLTRANSFERASE 2"/>
    <property type="match status" value="1"/>
</dbReference>
<evidence type="ECO:0000256" key="10">
    <source>
        <dbReference type="ARBA" id="ARBA00022989"/>
    </source>
</evidence>
<dbReference type="InterPro" id="IPR007315">
    <property type="entry name" value="PIG-V/Gpi18"/>
</dbReference>
<comment type="function">
    <text evidence="12">Mannosyltransferase involved in glycosylphosphatidylinositol-anchor biosynthesis.</text>
</comment>
<feature type="transmembrane region" description="Helical" evidence="12">
    <location>
        <begin position="262"/>
        <end position="283"/>
    </location>
</feature>
<evidence type="ECO:0000256" key="7">
    <source>
        <dbReference type="ARBA" id="ARBA00022679"/>
    </source>
</evidence>
<accession>A0A427Y512</accession>
<feature type="transmembrane region" description="Helical" evidence="12">
    <location>
        <begin position="15"/>
        <end position="39"/>
    </location>
</feature>
<feature type="transmembrane region" description="Helical" evidence="12">
    <location>
        <begin position="222"/>
        <end position="242"/>
    </location>
</feature>
<organism evidence="13 14">
    <name type="scientific">Apiotrichum porosum</name>
    <dbReference type="NCBI Taxonomy" id="105984"/>
    <lineage>
        <taxon>Eukaryota</taxon>
        <taxon>Fungi</taxon>
        <taxon>Dikarya</taxon>
        <taxon>Basidiomycota</taxon>
        <taxon>Agaricomycotina</taxon>
        <taxon>Tremellomycetes</taxon>
        <taxon>Trichosporonales</taxon>
        <taxon>Trichosporonaceae</taxon>
        <taxon>Apiotrichum</taxon>
    </lineage>
</organism>
<feature type="transmembrane region" description="Helical" evidence="12">
    <location>
        <begin position="316"/>
        <end position="334"/>
    </location>
</feature>
<dbReference type="PANTHER" id="PTHR12468:SF2">
    <property type="entry name" value="GPI MANNOSYLTRANSFERASE 2"/>
    <property type="match status" value="1"/>
</dbReference>
<keyword evidence="8 12" id="KW-0812">Transmembrane</keyword>
<dbReference type="OrthoDB" id="10252502at2759"/>
<evidence type="ECO:0000313" key="14">
    <source>
        <dbReference type="Proteomes" id="UP000279236"/>
    </source>
</evidence>
<keyword evidence="7 12" id="KW-0808">Transferase</keyword>
<keyword evidence="9 12" id="KW-0256">Endoplasmic reticulum</keyword>
<dbReference type="AlphaFoldDB" id="A0A427Y512"/>
<keyword evidence="14" id="KW-1185">Reference proteome</keyword>
<dbReference type="GO" id="GO:0031501">
    <property type="term" value="C:mannosyltransferase complex"/>
    <property type="evidence" value="ECO:0007669"/>
    <property type="project" value="TreeGrafter"/>
</dbReference>
<dbReference type="Pfam" id="PF04188">
    <property type="entry name" value="Mannosyl_trans2"/>
    <property type="match status" value="1"/>
</dbReference>
<keyword evidence="11 12" id="KW-0472">Membrane</keyword>
<comment type="pathway">
    <text evidence="2 12">Glycolipid biosynthesis; glycosylphosphatidylinositol-anchor biosynthesis.</text>
</comment>
<dbReference type="GeneID" id="39588950"/>